<protein>
    <recommendedName>
        <fullName evidence="4">DUF2630 domain-containing protein</fullName>
    </recommendedName>
</protein>
<evidence type="ECO:0000313" key="3">
    <source>
        <dbReference type="Proteomes" id="UP000199092"/>
    </source>
</evidence>
<proteinExistence type="predicted"/>
<dbReference type="AlphaFoldDB" id="A0A1H1TT63"/>
<reference evidence="2 3" key="1">
    <citation type="submission" date="2016-10" db="EMBL/GenBank/DDBJ databases">
        <authorList>
            <person name="de Groot N.N."/>
        </authorList>
    </citation>
    <scope>NUCLEOTIDE SEQUENCE [LARGE SCALE GENOMIC DNA]</scope>
    <source>
        <strain evidence="2 3">DSM 21741</strain>
    </source>
</reference>
<evidence type="ECO:0000313" key="2">
    <source>
        <dbReference type="EMBL" id="SDS63397.1"/>
    </source>
</evidence>
<feature type="region of interest" description="Disordered" evidence="1">
    <location>
        <begin position="60"/>
        <end position="81"/>
    </location>
</feature>
<keyword evidence="3" id="KW-1185">Reference proteome</keyword>
<dbReference type="InterPro" id="IPR020311">
    <property type="entry name" value="Uncharacterised_Rv0898c"/>
</dbReference>
<dbReference type="Pfam" id="PF10944">
    <property type="entry name" value="DUF2630"/>
    <property type="match status" value="1"/>
</dbReference>
<dbReference type="STRING" id="546871.SAMN04488543_2094"/>
<dbReference type="OrthoDB" id="7376174at2"/>
<dbReference type="RefSeq" id="WP_091412711.1">
    <property type="nucleotide sequence ID" value="NZ_LT629749.1"/>
</dbReference>
<name>A0A1H1TT63_9ACTN</name>
<organism evidence="2 3">
    <name type="scientific">Friedmanniella luteola</name>
    <dbReference type="NCBI Taxonomy" id="546871"/>
    <lineage>
        <taxon>Bacteria</taxon>
        <taxon>Bacillati</taxon>
        <taxon>Actinomycetota</taxon>
        <taxon>Actinomycetes</taxon>
        <taxon>Propionibacteriales</taxon>
        <taxon>Nocardioidaceae</taxon>
        <taxon>Friedmanniella</taxon>
    </lineage>
</organism>
<accession>A0A1H1TT63</accession>
<evidence type="ECO:0000256" key="1">
    <source>
        <dbReference type="SAM" id="MobiDB-lite"/>
    </source>
</evidence>
<evidence type="ECO:0008006" key="4">
    <source>
        <dbReference type="Google" id="ProtNLM"/>
    </source>
</evidence>
<dbReference type="Proteomes" id="UP000199092">
    <property type="component" value="Chromosome I"/>
</dbReference>
<gene>
    <name evidence="2" type="ORF">SAMN04488543_2094</name>
</gene>
<sequence length="81" mass="9458">MDDAEILDRIHQIVDTERELRAHLAEDPDDATETRSRIRKLEESLDQCWDLLRQRRAREEFGEDPAAAAARPVPEVESYLQ</sequence>
<dbReference type="EMBL" id="LT629749">
    <property type="protein sequence ID" value="SDS63397.1"/>
    <property type="molecule type" value="Genomic_DNA"/>
</dbReference>